<keyword evidence="2" id="KW-1185">Reference proteome</keyword>
<dbReference type="EMBL" id="JAPMUA010000007">
    <property type="protein sequence ID" value="MDG3587603.1"/>
    <property type="molecule type" value="Genomic_DNA"/>
</dbReference>
<gene>
    <name evidence="1" type="ORF">OSR52_17220</name>
</gene>
<evidence type="ECO:0000313" key="1">
    <source>
        <dbReference type="EMBL" id="MDG3587603.1"/>
    </source>
</evidence>
<sequence length="159" mass="19007">MSTPWWGKNQYKDLGYLPSTYLALSRAYFKTFQFDKCIEIQDEVYSIASVYSTKEFQEFLNRYIPSNLIEISLFEYMGDQDKKHLIDAKNHLDKMLAKYPDTFQKENLWSFLYHLRKGYIAYFENNFETAQKELEKVNPTGLFDSFYIRLDYSKKVLAA</sequence>
<proteinExistence type="predicted"/>
<accession>A0ABT6FWG2</accession>
<evidence type="ECO:0008006" key="3">
    <source>
        <dbReference type="Google" id="ProtNLM"/>
    </source>
</evidence>
<dbReference type="InterPro" id="IPR011990">
    <property type="entry name" value="TPR-like_helical_dom_sf"/>
</dbReference>
<protein>
    <recommendedName>
        <fullName evidence="3">Tetratricopeptide repeat protein</fullName>
    </recommendedName>
</protein>
<organism evidence="1 2">
    <name type="scientific">Galbibacter pacificus</name>
    <dbReference type="NCBI Taxonomy" id="2996052"/>
    <lineage>
        <taxon>Bacteria</taxon>
        <taxon>Pseudomonadati</taxon>
        <taxon>Bacteroidota</taxon>
        <taxon>Flavobacteriia</taxon>
        <taxon>Flavobacteriales</taxon>
        <taxon>Flavobacteriaceae</taxon>
        <taxon>Galbibacter</taxon>
    </lineage>
</organism>
<dbReference type="Proteomes" id="UP001153642">
    <property type="component" value="Unassembled WGS sequence"/>
</dbReference>
<comment type="caution">
    <text evidence="1">The sequence shown here is derived from an EMBL/GenBank/DDBJ whole genome shotgun (WGS) entry which is preliminary data.</text>
</comment>
<dbReference type="RefSeq" id="WP_277901168.1">
    <property type="nucleotide sequence ID" value="NZ_JAPMUA010000007.1"/>
</dbReference>
<reference evidence="1" key="1">
    <citation type="submission" date="2022-11" db="EMBL/GenBank/DDBJ databases">
        <title>High-quality draft genome sequence of Galbibacter sp. strain CMA-7.</title>
        <authorList>
            <person name="Wei L."/>
            <person name="Dong C."/>
            <person name="Shao Z."/>
        </authorList>
    </citation>
    <scope>NUCLEOTIDE SEQUENCE</scope>
    <source>
        <strain evidence="1">CMA-7</strain>
    </source>
</reference>
<evidence type="ECO:0000313" key="2">
    <source>
        <dbReference type="Proteomes" id="UP001153642"/>
    </source>
</evidence>
<name>A0ABT6FWG2_9FLAO</name>
<dbReference type="Gene3D" id="1.25.40.10">
    <property type="entry name" value="Tetratricopeptide repeat domain"/>
    <property type="match status" value="1"/>
</dbReference>